<keyword evidence="4 6" id="KW-1133">Transmembrane helix</keyword>
<evidence type="ECO:0000313" key="7">
    <source>
        <dbReference type="EMBL" id="RBI86324.1"/>
    </source>
</evidence>
<feature type="transmembrane region" description="Helical" evidence="6">
    <location>
        <begin position="84"/>
        <end position="103"/>
    </location>
</feature>
<dbReference type="EMBL" id="QNTQ01000005">
    <property type="protein sequence ID" value="RBI86324.1"/>
    <property type="molecule type" value="Genomic_DNA"/>
</dbReference>
<evidence type="ECO:0000256" key="2">
    <source>
        <dbReference type="ARBA" id="ARBA00022475"/>
    </source>
</evidence>
<evidence type="ECO:0000256" key="1">
    <source>
        <dbReference type="ARBA" id="ARBA00004651"/>
    </source>
</evidence>
<accession>A0A365UB05</accession>
<dbReference type="PANTHER" id="PTHR30482">
    <property type="entry name" value="HIGH-AFFINITY BRANCHED-CHAIN AMINO ACID TRANSPORT SYSTEM PERMEASE"/>
    <property type="match status" value="1"/>
</dbReference>
<dbReference type="CDD" id="cd06581">
    <property type="entry name" value="TM_PBP1_LivM_like"/>
    <property type="match status" value="1"/>
</dbReference>
<dbReference type="Proteomes" id="UP000253370">
    <property type="component" value="Unassembled WGS sequence"/>
</dbReference>
<feature type="transmembrane region" description="Helical" evidence="6">
    <location>
        <begin position="170"/>
        <end position="190"/>
    </location>
</feature>
<evidence type="ECO:0000256" key="5">
    <source>
        <dbReference type="ARBA" id="ARBA00023136"/>
    </source>
</evidence>
<evidence type="ECO:0000256" key="6">
    <source>
        <dbReference type="SAM" id="Phobius"/>
    </source>
</evidence>
<feature type="transmembrane region" description="Helical" evidence="6">
    <location>
        <begin position="123"/>
        <end position="140"/>
    </location>
</feature>
<protein>
    <submittedName>
        <fullName evidence="7">Branched-chain amino acid ABC transporter permease</fullName>
    </submittedName>
</protein>
<gene>
    <name evidence="7" type="ORF">DRV85_06135</name>
</gene>
<dbReference type="PANTHER" id="PTHR30482:SF20">
    <property type="entry name" value="HIGH-AFFINITY BRANCHED-CHAIN AMINO ACID TRANSPORT SYSTEM PERMEASE PROTEIN LIVM"/>
    <property type="match status" value="1"/>
</dbReference>
<dbReference type="AlphaFoldDB" id="A0A365UB05"/>
<keyword evidence="5 6" id="KW-0472">Membrane</keyword>
<keyword evidence="2" id="KW-1003">Cell membrane</keyword>
<dbReference type="OrthoDB" id="9810505at2"/>
<reference evidence="7 8" key="1">
    <citation type="submission" date="2018-07" db="EMBL/GenBank/DDBJ databases">
        <title>Rhodosalinus sp. strain E84T genomic sequence and assembly.</title>
        <authorList>
            <person name="Liu Z.-W."/>
            <person name="Lu D.-C."/>
        </authorList>
    </citation>
    <scope>NUCLEOTIDE SEQUENCE [LARGE SCALE GENOMIC DNA]</scope>
    <source>
        <strain evidence="7 8">E84</strain>
    </source>
</reference>
<dbReference type="GO" id="GO:0015658">
    <property type="term" value="F:branched-chain amino acid transmembrane transporter activity"/>
    <property type="evidence" value="ECO:0007669"/>
    <property type="project" value="InterPro"/>
</dbReference>
<dbReference type="Pfam" id="PF02653">
    <property type="entry name" value="BPD_transp_2"/>
    <property type="match status" value="1"/>
</dbReference>
<evidence type="ECO:0000313" key="8">
    <source>
        <dbReference type="Proteomes" id="UP000253370"/>
    </source>
</evidence>
<evidence type="ECO:0000256" key="3">
    <source>
        <dbReference type="ARBA" id="ARBA00022692"/>
    </source>
</evidence>
<feature type="transmembrane region" description="Helical" evidence="6">
    <location>
        <begin position="57"/>
        <end position="77"/>
    </location>
</feature>
<dbReference type="InterPro" id="IPR001851">
    <property type="entry name" value="ABC_transp_permease"/>
</dbReference>
<name>A0A365UB05_9RHOB</name>
<comment type="caution">
    <text evidence="7">The sequence shown here is derived from an EMBL/GenBank/DDBJ whole genome shotgun (WGS) entry which is preliminary data.</text>
</comment>
<comment type="subcellular location">
    <subcellularLocation>
        <location evidence="1">Cell membrane</location>
        <topology evidence="1">Multi-pass membrane protein</topology>
    </subcellularLocation>
</comment>
<dbReference type="GO" id="GO:0005886">
    <property type="term" value="C:plasma membrane"/>
    <property type="evidence" value="ECO:0007669"/>
    <property type="project" value="UniProtKB-SubCell"/>
</dbReference>
<dbReference type="InterPro" id="IPR043428">
    <property type="entry name" value="LivM-like"/>
</dbReference>
<feature type="transmembrane region" description="Helical" evidence="6">
    <location>
        <begin position="242"/>
        <end position="257"/>
    </location>
</feature>
<keyword evidence="8" id="KW-1185">Reference proteome</keyword>
<proteinExistence type="predicted"/>
<feature type="transmembrane region" description="Helical" evidence="6">
    <location>
        <begin position="6"/>
        <end position="24"/>
    </location>
</feature>
<sequence length="282" mass="29831">MSGYLSGVIAILGINVIFAYGIFVTAAAGQLNLGGAGFQAIGAYGAAILSLEFGLGIWAAIAAATVIGGLIGFLIAFPILRTRGVYMVLATFAFAQVVVGIVLNSNYLGGSMGLIMSDYIETGAIIWATLGVILFVFYLMSTPMGLAMRAVHDDEPVADLMGVNNRAVQVAAFALGGAITGLSGALYAYYFGFVEVQYFNALLSIFVLLYVLIGGTQTAWGPLVGAGFFTLIPEALRMGEDWRFLIFGVLIVAMMILRPEGIVTRDAVDRIRARLSPRARDA</sequence>
<evidence type="ECO:0000256" key="4">
    <source>
        <dbReference type="ARBA" id="ARBA00022989"/>
    </source>
</evidence>
<dbReference type="RefSeq" id="WP_113288561.1">
    <property type="nucleotide sequence ID" value="NZ_QNTQ01000005.1"/>
</dbReference>
<organism evidence="7 8">
    <name type="scientific">Rhodosalinus halophilus</name>
    <dbReference type="NCBI Taxonomy" id="2259333"/>
    <lineage>
        <taxon>Bacteria</taxon>
        <taxon>Pseudomonadati</taxon>
        <taxon>Pseudomonadota</taxon>
        <taxon>Alphaproteobacteria</taxon>
        <taxon>Rhodobacterales</taxon>
        <taxon>Paracoccaceae</taxon>
        <taxon>Rhodosalinus</taxon>
    </lineage>
</organism>
<keyword evidence="3 6" id="KW-0812">Transmembrane</keyword>